<dbReference type="RefSeq" id="WP_242381956.1">
    <property type="nucleotide sequence ID" value="NZ_JAKRKC020000001.1"/>
</dbReference>
<dbReference type="InterPro" id="IPR037401">
    <property type="entry name" value="SnoaL-like"/>
</dbReference>
<gene>
    <name evidence="4" type="ORF">MF672_017570</name>
</gene>
<organism evidence="4 5">
    <name type="scientific">Actinomadura luzonensis</name>
    <dbReference type="NCBI Taxonomy" id="2805427"/>
    <lineage>
        <taxon>Bacteria</taxon>
        <taxon>Bacillati</taxon>
        <taxon>Actinomycetota</taxon>
        <taxon>Actinomycetes</taxon>
        <taxon>Streptosporangiales</taxon>
        <taxon>Thermomonosporaceae</taxon>
        <taxon>Actinomadura</taxon>
    </lineage>
</organism>
<dbReference type="PANTHER" id="PTHR42951:SF4">
    <property type="entry name" value="ACYL-COENZYME A THIOESTERASE MBLAC2"/>
    <property type="match status" value="1"/>
</dbReference>
<feature type="domain" description="Metallo-beta-lactamase" evidence="3">
    <location>
        <begin position="51"/>
        <end position="264"/>
    </location>
</feature>
<dbReference type="InterPro" id="IPR050855">
    <property type="entry name" value="NDM-1-like"/>
</dbReference>
<proteinExistence type="predicted"/>
<dbReference type="Gene3D" id="3.60.15.10">
    <property type="entry name" value="Ribonuclease Z/Hydroxyacylglutathione hydrolase-like"/>
    <property type="match status" value="1"/>
</dbReference>
<dbReference type="Pfam" id="PF00753">
    <property type="entry name" value="Lactamase_B"/>
    <property type="match status" value="1"/>
</dbReference>
<evidence type="ECO:0000256" key="1">
    <source>
        <dbReference type="SAM" id="MobiDB-lite"/>
    </source>
</evidence>
<evidence type="ECO:0000313" key="4">
    <source>
        <dbReference type="EMBL" id="MCK2215582.1"/>
    </source>
</evidence>
<comment type="caution">
    <text evidence="4">The sequence shown here is derived from an EMBL/GenBank/DDBJ whole genome shotgun (WGS) entry which is preliminary data.</text>
</comment>
<dbReference type="EMBL" id="JAKRKC020000001">
    <property type="protein sequence ID" value="MCK2215582.1"/>
    <property type="molecule type" value="Genomic_DNA"/>
</dbReference>
<dbReference type="InterPro" id="IPR001279">
    <property type="entry name" value="Metallo-B-lactamas"/>
</dbReference>
<dbReference type="SUPFAM" id="SSF54427">
    <property type="entry name" value="NTF2-like"/>
    <property type="match status" value="1"/>
</dbReference>
<evidence type="ECO:0000259" key="3">
    <source>
        <dbReference type="SMART" id="SM00849"/>
    </source>
</evidence>
<evidence type="ECO:0000256" key="2">
    <source>
        <dbReference type="SAM" id="SignalP"/>
    </source>
</evidence>
<keyword evidence="5" id="KW-1185">Reference proteome</keyword>
<sequence>MNQRLRRLLAATSAAACLTAWAAGCSNDDKPEAPDAKTGQPGRFASPDPGSVNTYWIQAPEGLVLVDTLRTPADARQAIAEIRKTGQPVAAILLTHAHPDHVGGTGAFHEAFPKAPIHASKATDKAMREDKRGFYPLARSANAAFPAGLTYADRTFEDGTPVRAGGLRFETAAFAEGESDTATVYYRPDTGDLFSGDLATSKVTPALIEGNSCGWLQILDQLGRRFPEARTMYPGHGAPGAPREMIDEQRRYLQRFRALVRPALAPDSPEGGTVTPDERKSIITELDRAYPGHPPVADLPTIVQENLKAVARELSAEDPAKVPAACSDKPQEGTLLAPVSAYVDAVNGGNLDALAATFAADAQVIDVGRRIQGRAAIRACAANEVIGGTLTVIRVAENRSGHQRLLVRFAPGGTGGFDFMQPRSPPAPTVTSSPCTPARTAADLPRLSVVSHHVRCRLHPPPRHLPLAHARPHSDPGLGESERLPGQ</sequence>
<dbReference type="SUPFAM" id="SSF56281">
    <property type="entry name" value="Metallo-hydrolase/oxidoreductase"/>
    <property type="match status" value="1"/>
</dbReference>
<dbReference type="SMART" id="SM00849">
    <property type="entry name" value="Lactamase_B"/>
    <property type="match status" value="1"/>
</dbReference>
<reference evidence="4 5" key="1">
    <citation type="submission" date="2022-04" db="EMBL/GenBank/DDBJ databases">
        <title>Genome draft of Actinomadura sp. ATCC 31491.</title>
        <authorList>
            <person name="Shi X."/>
            <person name="Du Y."/>
        </authorList>
    </citation>
    <scope>NUCLEOTIDE SEQUENCE [LARGE SCALE GENOMIC DNA]</scope>
    <source>
        <strain evidence="4 5">ATCC 31491</strain>
    </source>
</reference>
<feature type="chain" id="PRO_5045601904" evidence="2">
    <location>
        <begin position="23"/>
        <end position="487"/>
    </location>
</feature>
<dbReference type="InterPro" id="IPR036866">
    <property type="entry name" value="RibonucZ/Hydroxyglut_hydro"/>
</dbReference>
<dbReference type="Pfam" id="PF12680">
    <property type="entry name" value="SnoaL_2"/>
    <property type="match status" value="1"/>
</dbReference>
<dbReference type="CDD" id="cd16282">
    <property type="entry name" value="metallo-hydrolase-like_MBL-fold"/>
    <property type="match status" value="1"/>
</dbReference>
<feature type="signal peptide" evidence="2">
    <location>
        <begin position="1"/>
        <end position="22"/>
    </location>
</feature>
<dbReference type="InterPro" id="IPR032710">
    <property type="entry name" value="NTF2-like_dom_sf"/>
</dbReference>
<dbReference type="PROSITE" id="PS51257">
    <property type="entry name" value="PROKAR_LIPOPROTEIN"/>
    <property type="match status" value="1"/>
</dbReference>
<dbReference type="Proteomes" id="UP001317259">
    <property type="component" value="Unassembled WGS sequence"/>
</dbReference>
<dbReference type="Gene3D" id="3.10.450.50">
    <property type="match status" value="1"/>
</dbReference>
<feature type="region of interest" description="Disordered" evidence="1">
    <location>
        <begin position="27"/>
        <end position="50"/>
    </location>
</feature>
<keyword evidence="2" id="KW-0732">Signal</keyword>
<feature type="region of interest" description="Disordered" evidence="1">
    <location>
        <begin position="461"/>
        <end position="487"/>
    </location>
</feature>
<dbReference type="PANTHER" id="PTHR42951">
    <property type="entry name" value="METALLO-BETA-LACTAMASE DOMAIN-CONTAINING"/>
    <property type="match status" value="1"/>
</dbReference>
<name>A0ABT0FTB7_9ACTN</name>
<protein>
    <submittedName>
        <fullName evidence="4">MBL fold metallo-hydrolase</fullName>
    </submittedName>
</protein>
<accession>A0ABT0FTB7</accession>
<evidence type="ECO:0000313" key="5">
    <source>
        <dbReference type="Proteomes" id="UP001317259"/>
    </source>
</evidence>